<feature type="compositionally biased region" description="Polar residues" evidence="1">
    <location>
        <begin position="469"/>
        <end position="484"/>
    </location>
</feature>
<organism evidence="3 4">
    <name type="scientific">Pelagomonas calceolata</name>
    <dbReference type="NCBI Taxonomy" id="35677"/>
    <lineage>
        <taxon>Eukaryota</taxon>
        <taxon>Sar</taxon>
        <taxon>Stramenopiles</taxon>
        <taxon>Ochrophyta</taxon>
        <taxon>Pelagophyceae</taxon>
        <taxon>Pelagomonadales</taxon>
        <taxon>Pelagomonadaceae</taxon>
        <taxon>Pelagomonas</taxon>
    </lineage>
</organism>
<feature type="compositionally biased region" description="Low complexity" evidence="1">
    <location>
        <begin position="446"/>
        <end position="456"/>
    </location>
</feature>
<feature type="region of interest" description="Disordered" evidence="1">
    <location>
        <begin position="678"/>
        <end position="715"/>
    </location>
</feature>
<proteinExistence type="predicted"/>
<feature type="compositionally biased region" description="Polar residues" evidence="1">
    <location>
        <begin position="678"/>
        <end position="691"/>
    </location>
</feature>
<feature type="chain" id="PRO_5035310080" evidence="2">
    <location>
        <begin position="18"/>
        <end position="2474"/>
    </location>
</feature>
<feature type="compositionally biased region" description="Low complexity" evidence="1">
    <location>
        <begin position="692"/>
        <end position="702"/>
    </location>
</feature>
<dbReference type="OrthoDB" id="5917794at2759"/>
<evidence type="ECO:0000313" key="4">
    <source>
        <dbReference type="Proteomes" id="UP000789595"/>
    </source>
</evidence>
<comment type="caution">
    <text evidence="3">The sequence shown here is derived from an EMBL/GenBank/DDBJ whole genome shotgun (WGS) entry which is preliminary data.</text>
</comment>
<dbReference type="PANTHER" id="PTHR48148">
    <property type="entry name" value="KERATINOCYTE PROLINE-RICH PROTEIN"/>
    <property type="match status" value="1"/>
</dbReference>
<feature type="compositionally biased region" description="Pro residues" evidence="1">
    <location>
        <begin position="1919"/>
        <end position="1931"/>
    </location>
</feature>
<sequence length="2474" mass="259927">MTRAAALLALLAGAARAAVETHEVHASGSFGLLRRKHVNPERRLQTDYAPSAAPSEAPTFETYMPTAENEHLGTCKTADDVFTCAVAEDACEKKSGNTWIPSNLTPLVDGCCVCELGCDYSEETGDKGAICLALPSAVYDAVDSDTVDDYMQFAVAVLVNADPSDLKLDRLSSAEDAYQVQEVPARRRLAGAPADERRLQQDACDVWYEYHLVYKPKPASVSLRKQKATLDATSAADWESAIHDAIEAVTGLDVCDADDNIYSAVGGNCALNCNLKYGAAAGTCTTLKSGDAAWKDKYGDRAVEAVGWADAQLINAGYTACQYAPEAGAKMYLPTARPTFAAPTRVPTSKPTVLGHRDANASYAPTYKPTHQRTGIPTAEPTPQPSTAVPSVAPTFATWAPSEMPTPVPVPKPTDVPTPKPSFKPTPKPTPQTQKSPEPTPEPSVKTPAPTKAPTKAPKPAPTPKPTAVPTSFPSLTPTVSQAPTRKGSITWAHVGEDVEVRGLDMHKFTAYADNSVMFYFAGDHMDCDDGARGYKMTADPPINDAAWNNASYCLYPNGNGLGAGRWPPSCWPTYDKKGKCTNQDRECDVDQDCNRKAWWRAKYGVGECMAPHYDVDLTFYQKRDDGTSALVRTENHVSYTPYVNVSWHLDGQADGLYYFVAAESTCGVTSTSPDVFLTSSQAPTPRPSDQPTSVPTAAPSLAPSPVPSPVPTEPGLAVVMTDSNRPGGGAMKFGAGGGDPEKDDVLAFDGGDGVTVDMAVAFTGQDESAKVTVKLCKDGEASDSSRTTATDDADDACGTLVATLAASVTVTKDAASYPVTIPNEIDGAPLDGTGYYLVMSVIYDRRKLSTGATSFATGTFGVVAFYPTPRPTRVPWPAPTAHPSVSPTVSPTPEPTEGPTPRPTPKPTMWPTAAPTAERLPFQIRTQGTAQNGDWTDRSLNFEEPARTKIQFIQGAGYISETGCARAYPGVDFAAATSSVATKDDFLGQCGQQAQYGPFVFDFEFDVLLVEAATDAVVQILCSGCQSDGENMWTGDWTPDRAKVDASLPTTLYRIKVVEYSYGLVGRSSPLTVQDGVFDPTPRPTPTPTPAPTPEASNPTSVPIPAPTMLPTENTLSMELHGADGHLVPLWKSGDGGYLAAGESVTGTLRFTGDEDQSRQVTIRLCRGEAVAGPDLCTDRDGKFVAEVGFMQQVDYDASAASNDGTPISFSVPTGIQAGNNYFFVLFAYADARRKMLDNVSPAGTAAAETQTYVTGAFTVYDYAPTPAPSPSPSTAAPSNVGRGPTLNPTYEPTPKPVEDIPCTATVESGIPDDKVWEWGQDVELKIKMCHWYSYSYGVVDVLLYGDEPNADPVDSLAQYQSVHDNTLTVKYTVPQCTDQDLVTGECTTDGLNFPDNEGVPTTGSSRDSFKLRIIEYGHGLDTGGWTASGQWPRQDLEFKIRTKHIQAPTPEPTKAPSQDGTIDCFHTALFAGTDMTGGTGNVAAGQVEMNKIRKFSTYGDGLTAPLVPGAEIFANIEYWPLDRYSSGRGTARGDGTFRKATAKEGQLRWSVCSDDMTTVCGVDEDCPATGATCVADPLGGRGRFVYPYVDGPIANTDGAPAGGGTADPGVGDAYAGECSTDGVLGAGSGTDCKDDLDCTAVPGETCVPVAYGAVCSDDMTTACAVNNDCTAPATCVLKPTDRQGYLTEPEPMHTYWPFGYNRTTHAWTYGYCPLAPGSDKTCCCETDSDAPGYVEDCETRYPEWDCSSMKTGDMKVVPVTRQNVTVAAKATKVTLRLCRGECHNDKNLGHVSDAGDRKKGDKESADAHGFFGALKYDVQVDANGPLGYGTDGASLAAGENGPYESITRAGAGAWTVWGSGGHPNAQSYGVVGGKVPLTLPTDLETADDYRILVHEESTGLTCRSDYFTIANAGEVPTPSPVRKAPPTPRPTEGATHAPTPAPTPSTITFVPEPQFWQKESTQTVEIRIGDVDQAYSYGFGAVVDLLLYEADGADPVGTLAVYAQVTGNKLSVDYPVPAGLAGTDFRLRAIEYTRGLDVYSKPFAIGDAAPVPAPTAKPSTAAPSLAPTADTVVVEVSGVDVGGTLVKDEKYDLQVRFTGDTFDEPTTVVVCREESLKHNRCPLNPAGDGAQDAIANNAHDGDAVLALKVAASTTFDYTPAATGRYVFQAWTATQGAFTSPTYTVATTAPAADAAAAAPATPPAPTARPTDAPTGKGLQVSAGGDFWVAGDAATVSVQYTGVAAGSDTDTCYFDVVLMQGDAQVSALATGAESRNCKLTLSVDTGALAEGTYTIQASEYTRGWVGASDDVAVVATAPAPSPTAAPAPAPTPAPVAAPVPTAAPTPSGISVTESLAGATVAAGASFTAELAYTGNLKKADGVVTLRICEGSATPYAGPADAYDSCAQAGDNLATAEAASDGSWAGSDLALPADLAAGTYYLRADTIARDADGATIDLAYGANRLAYVGASFTVA</sequence>
<feature type="region of interest" description="Disordered" evidence="1">
    <location>
        <begin position="1269"/>
        <end position="1300"/>
    </location>
</feature>
<feature type="region of interest" description="Disordered" evidence="1">
    <location>
        <begin position="1915"/>
        <end position="1947"/>
    </location>
</feature>
<accession>A0A8J2SX54</accession>
<dbReference type="PANTHER" id="PTHR48148:SF2">
    <property type="entry name" value="PA14 DOMAIN-CONTAINING PROTEIN"/>
    <property type="match status" value="1"/>
</dbReference>
<feature type="compositionally biased region" description="Pro residues" evidence="1">
    <location>
        <begin position="404"/>
        <end position="430"/>
    </location>
</feature>
<feature type="region of interest" description="Disordered" evidence="1">
    <location>
        <begin position="2195"/>
        <end position="2217"/>
    </location>
</feature>
<feature type="region of interest" description="Disordered" evidence="1">
    <location>
        <begin position="1074"/>
        <end position="1102"/>
    </location>
</feature>
<dbReference type="Proteomes" id="UP000789595">
    <property type="component" value="Unassembled WGS sequence"/>
</dbReference>
<keyword evidence="4" id="KW-1185">Reference proteome</keyword>
<evidence type="ECO:0000313" key="3">
    <source>
        <dbReference type="EMBL" id="CAH0377883.1"/>
    </source>
</evidence>
<feature type="compositionally biased region" description="Pro residues" evidence="1">
    <location>
        <begin position="457"/>
        <end position="467"/>
    </location>
</feature>
<evidence type="ECO:0000256" key="1">
    <source>
        <dbReference type="SAM" id="MobiDB-lite"/>
    </source>
</evidence>
<feature type="compositionally biased region" description="Low complexity" evidence="1">
    <location>
        <begin position="1932"/>
        <end position="1947"/>
    </location>
</feature>
<feature type="region of interest" description="Disordered" evidence="1">
    <location>
        <begin position="877"/>
        <end position="909"/>
    </location>
</feature>
<dbReference type="PRINTS" id="PR01217">
    <property type="entry name" value="PRICHEXTENSN"/>
</dbReference>
<feature type="compositionally biased region" description="Pro residues" evidence="1">
    <location>
        <begin position="1082"/>
        <end position="1094"/>
    </location>
</feature>
<reference evidence="3" key="1">
    <citation type="submission" date="2021-11" db="EMBL/GenBank/DDBJ databases">
        <authorList>
            <consortium name="Genoscope - CEA"/>
            <person name="William W."/>
        </authorList>
    </citation>
    <scope>NUCLEOTIDE SEQUENCE</scope>
</reference>
<feature type="signal peptide" evidence="2">
    <location>
        <begin position="1"/>
        <end position="17"/>
    </location>
</feature>
<gene>
    <name evidence="3" type="ORF">PECAL_5P24030</name>
</gene>
<feature type="compositionally biased region" description="Pro residues" evidence="1">
    <location>
        <begin position="703"/>
        <end position="713"/>
    </location>
</feature>
<feature type="compositionally biased region" description="Pro residues" evidence="1">
    <location>
        <begin position="891"/>
        <end position="909"/>
    </location>
</feature>
<feature type="region of interest" description="Disordered" evidence="1">
    <location>
        <begin position="343"/>
        <end position="486"/>
    </location>
</feature>
<protein>
    <submittedName>
        <fullName evidence="3">Uncharacterized protein</fullName>
    </submittedName>
</protein>
<evidence type="ECO:0000256" key="2">
    <source>
        <dbReference type="SAM" id="SignalP"/>
    </source>
</evidence>
<keyword evidence="2" id="KW-0732">Signal</keyword>
<dbReference type="EMBL" id="CAKKNE010000005">
    <property type="protein sequence ID" value="CAH0377883.1"/>
    <property type="molecule type" value="Genomic_DNA"/>
</dbReference>
<name>A0A8J2SX54_9STRA</name>